<evidence type="ECO:0000313" key="2">
    <source>
        <dbReference type="Proteomes" id="UP000198386"/>
    </source>
</evidence>
<dbReference type="Proteomes" id="UP000198386">
    <property type="component" value="Unassembled WGS sequence"/>
</dbReference>
<dbReference type="RefSeq" id="WP_089405066.1">
    <property type="nucleotide sequence ID" value="NZ_FZOH01000007.1"/>
</dbReference>
<evidence type="ECO:0000313" key="1">
    <source>
        <dbReference type="EMBL" id="SNS67475.1"/>
    </source>
</evidence>
<dbReference type="AlphaFoldDB" id="A0A239GEZ6"/>
<evidence type="ECO:0008006" key="3">
    <source>
        <dbReference type="Google" id="ProtNLM"/>
    </source>
</evidence>
<dbReference type="InterPro" id="IPR045499">
    <property type="entry name" value="DUF6492"/>
</dbReference>
<proteinExistence type="predicted"/>
<protein>
    <recommendedName>
        <fullName evidence="3">Glycosyl transferase family 2</fullName>
    </recommendedName>
</protein>
<sequence>MTRLAVVTPSYGPDLELCADLNHSVLRHCPQDVVHEIVVPSADAPRFRSLAGDRTRVREVGDFLSRSIRQVPGANVWIDLRRPFPPVRGWITQQIVKLAVAARSDTDVVLLADSDIVFVRPVLPQSYVSGDDVVLYRSDDVVGPHMPRHVRWHAVARALLGLPPTRTERLPDYIATPCPWDPAVVRSLLAHVERVAGRPWQRVIGAQLHFSEEILYGVYVDEVLGFRTGSTVTSDMRCGTHWEERALDLEGVRQLLATSPPDHLAVMISAKSGTPVDVRRTALLEWERSAEG</sequence>
<organism evidence="1 2">
    <name type="scientific">Geodermatophilus saharensis</name>
    <dbReference type="NCBI Taxonomy" id="1137994"/>
    <lineage>
        <taxon>Bacteria</taxon>
        <taxon>Bacillati</taxon>
        <taxon>Actinomycetota</taxon>
        <taxon>Actinomycetes</taxon>
        <taxon>Geodermatophilales</taxon>
        <taxon>Geodermatophilaceae</taxon>
        <taxon>Geodermatophilus</taxon>
    </lineage>
</organism>
<dbReference type="Pfam" id="PF20102">
    <property type="entry name" value="DUF6492"/>
    <property type="match status" value="1"/>
</dbReference>
<reference evidence="2" key="1">
    <citation type="submission" date="2017-06" db="EMBL/GenBank/DDBJ databases">
        <authorList>
            <person name="Varghese N."/>
            <person name="Submissions S."/>
        </authorList>
    </citation>
    <scope>NUCLEOTIDE SEQUENCE [LARGE SCALE GENOMIC DNA]</scope>
    <source>
        <strain evidence="2">DSM 45423</strain>
    </source>
</reference>
<accession>A0A239GEZ6</accession>
<name>A0A239GEZ6_9ACTN</name>
<dbReference type="EMBL" id="FZOH01000007">
    <property type="protein sequence ID" value="SNS67475.1"/>
    <property type="molecule type" value="Genomic_DNA"/>
</dbReference>
<gene>
    <name evidence="1" type="ORF">SAMN04488107_3364</name>
</gene>
<keyword evidence="2" id="KW-1185">Reference proteome</keyword>